<keyword evidence="1" id="KW-1133">Transmembrane helix</keyword>
<reference evidence="2 3" key="1">
    <citation type="submission" date="2024-09" db="EMBL/GenBank/DDBJ databases">
        <authorList>
            <person name="Sun Q."/>
            <person name="Mori K."/>
        </authorList>
    </citation>
    <scope>NUCLEOTIDE SEQUENCE [LARGE SCALE GENOMIC DNA]</scope>
    <source>
        <strain evidence="2 3">CCM 7904</strain>
    </source>
</reference>
<feature type="transmembrane region" description="Helical" evidence="1">
    <location>
        <begin position="105"/>
        <end position="130"/>
    </location>
</feature>
<proteinExistence type="predicted"/>
<gene>
    <name evidence="2" type="ORF">ACFFIZ_09955</name>
</gene>
<accession>A0ABV6CJQ8</accession>
<keyword evidence="1" id="KW-0472">Membrane</keyword>
<evidence type="ECO:0000313" key="3">
    <source>
        <dbReference type="Proteomes" id="UP001589795"/>
    </source>
</evidence>
<dbReference type="RefSeq" id="WP_265505758.1">
    <property type="nucleotide sequence ID" value="NZ_JAOTBE010000004.1"/>
</dbReference>
<feature type="transmembrane region" description="Helical" evidence="1">
    <location>
        <begin position="20"/>
        <end position="46"/>
    </location>
</feature>
<sequence length="135" mass="14964">MSHDKQTSDARQFAEESSSLVRITAAPLTWAGHFVLCYGAAAVWCVKWPGPIGQMAPLRIALGLATVLALAIIAWLGWRSWQQWDLLDDYDYEHEMGVGEDRHEFLGHAAFLLSIVSFVGVIFTSLPLVFAATCR</sequence>
<keyword evidence="3" id="KW-1185">Reference proteome</keyword>
<comment type="caution">
    <text evidence="2">The sequence shown here is derived from an EMBL/GenBank/DDBJ whole genome shotgun (WGS) entry which is preliminary data.</text>
</comment>
<feature type="transmembrane region" description="Helical" evidence="1">
    <location>
        <begin position="58"/>
        <end position="78"/>
    </location>
</feature>
<evidence type="ECO:0000313" key="2">
    <source>
        <dbReference type="EMBL" id="MFC0200632.1"/>
    </source>
</evidence>
<protein>
    <recommendedName>
        <fullName evidence="4">Transmembrane protein</fullName>
    </recommendedName>
</protein>
<organism evidence="2 3">
    <name type="scientific">Paracoccus rhizosphaerae</name>
    <dbReference type="NCBI Taxonomy" id="1133347"/>
    <lineage>
        <taxon>Bacteria</taxon>
        <taxon>Pseudomonadati</taxon>
        <taxon>Pseudomonadota</taxon>
        <taxon>Alphaproteobacteria</taxon>
        <taxon>Rhodobacterales</taxon>
        <taxon>Paracoccaceae</taxon>
        <taxon>Paracoccus</taxon>
    </lineage>
</organism>
<dbReference type="Proteomes" id="UP001589795">
    <property type="component" value="Unassembled WGS sequence"/>
</dbReference>
<evidence type="ECO:0008006" key="4">
    <source>
        <dbReference type="Google" id="ProtNLM"/>
    </source>
</evidence>
<dbReference type="EMBL" id="JBHLWQ010000088">
    <property type="protein sequence ID" value="MFC0200632.1"/>
    <property type="molecule type" value="Genomic_DNA"/>
</dbReference>
<name>A0ABV6CJQ8_9RHOB</name>
<keyword evidence="1" id="KW-0812">Transmembrane</keyword>
<evidence type="ECO:0000256" key="1">
    <source>
        <dbReference type="SAM" id="Phobius"/>
    </source>
</evidence>